<dbReference type="KEGG" id="psuw:WQ53_13665"/>
<keyword evidence="2" id="KW-1185">Reference proteome</keyword>
<sequence>MASSPHRYRVTVTPVERDGLPCRGRCSIEFDQACGEDWMRLLEGSQRLPGFSGDERTALVVGLRLLDGLARGPRDLAEDPLAELRAPLATLLGRIGTPPG</sequence>
<proteinExistence type="predicted"/>
<dbReference type="PATRIC" id="fig|314722.6.peg.2965"/>
<dbReference type="EMBL" id="CP011144">
    <property type="protein sequence ID" value="AKC87647.1"/>
    <property type="molecule type" value="Genomic_DNA"/>
</dbReference>
<dbReference type="RefSeq" id="WP_052633256.1">
    <property type="nucleotide sequence ID" value="NZ_CP011144.1"/>
</dbReference>
<evidence type="ECO:0000313" key="1">
    <source>
        <dbReference type="EMBL" id="AKC87647.1"/>
    </source>
</evidence>
<evidence type="ECO:0000313" key="2">
    <source>
        <dbReference type="Proteomes" id="UP000033067"/>
    </source>
</evidence>
<dbReference type="InterPro" id="IPR038194">
    <property type="entry name" value="DUF3861_sf"/>
</dbReference>
<reference evidence="1 2" key="1">
    <citation type="journal article" date="2015" name="Genome Announc.">
        <title>Complete Genome Sequence of Pseudoxanthomonas suwonensis Strain J1, a Cellulose-Degrading Bacterium Isolated from Leaf- and Wood-Enriched Soil.</title>
        <authorList>
            <person name="Hou L."/>
            <person name="Jiang J."/>
            <person name="Xu Z."/>
            <person name="Zhou Y."/>
            <person name="Leung F.C."/>
        </authorList>
    </citation>
    <scope>NUCLEOTIDE SEQUENCE [LARGE SCALE GENOMIC DNA]</scope>
    <source>
        <strain evidence="1 2">J1</strain>
    </source>
</reference>
<accession>A0A0E3Z2V7</accession>
<organism evidence="1 2">
    <name type="scientific">Pseudoxanthomonas suwonensis</name>
    <dbReference type="NCBI Taxonomy" id="314722"/>
    <lineage>
        <taxon>Bacteria</taxon>
        <taxon>Pseudomonadati</taxon>
        <taxon>Pseudomonadota</taxon>
        <taxon>Gammaproteobacteria</taxon>
        <taxon>Lysobacterales</taxon>
        <taxon>Lysobacteraceae</taxon>
        <taxon>Pseudoxanthomonas</taxon>
    </lineage>
</organism>
<name>A0A0E3Z2V7_9GAMM</name>
<dbReference type="InterPro" id="IPR024476">
    <property type="entry name" value="DUF3861"/>
</dbReference>
<dbReference type="Proteomes" id="UP000033067">
    <property type="component" value="Chromosome"/>
</dbReference>
<evidence type="ECO:0008006" key="3">
    <source>
        <dbReference type="Google" id="ProtNLM"/>
    </source>
</evidence>
<dbReference type="Gene3D" id="3.10.20.850">
    <property type="entry name" value="Protein of unknown function DUF3861"/>
    <property type="match status" value="1"/>
</dbReference>
<protein>
    <recommendedName>
        <fullName evidence="3">DUF3861 domain-containing protein</fullName>
    </recommendedName>
</protein>
<gene>
    <name evidence="1" type="ORF">WQ53_13665</name>
</gene>
<dbReference type="OrthoDB" id="5985218at2"/>
<dbReference type="AlphaFoldDB" id="A0A0E3Z2V7"/>
<dbReference type="Pfam" id="PF12977">
    <property type="entry name" value="DUF3861"/>
    <property type="match status" value="1"/>
</dbReference>